<dbReference type="OrthoDB" id="4031914at2759"/>
<protein>
    <submittedName>
        <fullName evidence="1">Uncharacterized protein</fullName>
    </submittedName>
</protein>
<dbReference type="FunCoup" id="H2ASQ1">
    <property type="interactions" value="89"/>
</dbReference>
<proteinExistence type="predicted"/>
<evidence type="ECO:0000313" key="2">
    <source>
        <dbReference type="Proteomes" id="UP000005220"/>
    </source>
</evidence>
<evidence type="ECO:0000313" key="1">
    <source>
        <dbReference type="EMBL" id="CCF57401.1"/>
    </source>
</evidence>
<organism evidence="1 2">
    <name type="scientific">Kazachstania africana (strain ATCC 22294 / BCRC 22015 / CBS 2517 / CECT 1963 / NBRC 1671 / NRRL Y-8276)</name>
    <name type="common">Yeast</name>
    <name type="synonym">Kluyveromyces africanus</name>
    <dbReference type="NCBI Taxonomy" id="1071382"/>
    <lineage>
        <taxon>Eukaryota</taxon>
        <taxon>Fungi</taxon>
        <taxon>Dikarya</taxon>
        <taxon>Ascomycota</taxon>
        <taxon>Saccharomycotina</taxon>
        <taxon>Saccharomycetes</taxon>
        <taxon>Saccharomycetales</taxon>
        <taxon>Saccharomycetaceae</taxon>
        <taxon>Kazachstania</taxon>
    </lineage>
</organism>
<sequence>MTDYGGDNFDFLLQLTKVLTSECRSSRQETDKIELLLKRVAKQAGISYSEFSKPITGETQNKYDSLCKPTERETLIQENYQLLYQIEQQEYIQKKIWHLINNINEHLNSIKSFIVEQKLNRALDLDTFMCDNFGNKINALQSNITVLRTSGQISKENIEDIINKFRILYKTVDWDSIRRDSTSYKNLINKINRIEEEYNIKLIDL</sequence>
<dbReference type="RefSeq" id="XP_003956536.1">
    <property type="nucleotide sequence ID" value="XM_003956487.1"/>
</dbReference>
<reference evidence="1 2" key="1">
    <citation type="journal article" date="2011" name="Proc. Natl. Acad. Sci. U.S.A.">
        <title>Evolutionary erosion of yeast sex chromosomes by mating-type switching accidents.</title>
        <authorList>
            <person name="Gordon J.L."/>
            <person name="Armisen D."/>
            <person name="Proux-Wera E."/>
            <person name="Oheigeartaigh S.S."/>
            <person name="Byrne K.P."/>
            <person name="Wolfe K.H."/>
        </authorList>
    </citation>
    <scope>NUCLEOTIDE SEQUENCE [LARGE SCALE GENOMIC DNA]</scope>
    <source>
        <strain evidence="2">ATCC 22294 / BCRC 22015 / CBS 2517 / CECT 1963 / NBRC 1671 / NRRL Y-8276</strain>
    </source>
</reference>
<dbReference type="EMBL" id="HE650823">
    <property type="protein sequence ID" value="CCF57401.1"/>
    <property type="molecule type" value="Genomic_DNA"/>
</dbReference>
<name>H2ASQ1_KAZAF</name>
<keyword evidence="2" id="KW-1185">Reference proteome</keyword>
<gene>
    <name evidence="1" type="primary">KAFR0C04100</name>
    <name evidence="1" type="ORF">KAFR_0C04100</name>
</gene>
<dbReference type="STRING" id="1071382.H2ASQ1"/>
<dbReference type="GO" id="GO:0000137">
    <property type="term" value="C:Golgi cis cisterna"/>
    <property type="evidence" value="ECO:0007669"/>
    <property type="project" value="EnsemblFungi"/>
</dbReference>
<dbReference type="AlphaFoldDB" id="H2ASQ1"/>
<dbReference type="HOGENOM" id="CLU_116422_0_0_1"/>
<dbReference type="GO" id="GO:0005783">
    <property type="term" value="C:endoplasmic reticulum"/>
    <property type="evidence" value="ECO:0007669"/>
    <property type="project" value="EnsemblFungi"/>
</dbReference>
<dbReference type="GeneID" id="13885320"/>
<dbReference type="GO" id="GO:0000321">
    <property type="term" value="P:re-entry into mitotic cell cycle after pheromone arrest"/>
    <property type="evidence" value="ECO:0007669"/>
    <property type="project" value="EnsemblFungi"/>
</dbReference>
<accession>H2ASQ1</accession>
<dbReference type="eggNOG" id="ENOG502S56F">
    <property type="taxonomic scope" value="Eukaryota"/>
</dbReference>
<dbReference type="KEGG" id="kaf:KAFR_0C04100"/>
<dbReference type="Proteomes" id="UP000005220">
    <property type="component" value="Chromosome 3"/>
</dbReference>
<dbReference type="InParanoid" id="H2ASQ1"/>